<dbReference type="Proteomes" id="UP000198287">
    <property type="component" value="Unassembled WGS sequence"/>
</dbReference>
<keyword evidence="3" id="KW-1185">Reference proteome</keyword>
<evidence type="ECO:0000256" key="1">
    <source>
        <dbReference type="SAM" id="Phobius"/>
    </source>
</evidence>
<keyword evidence="1" id="KW-1133">Transmembrane helix</keyword>
<evidence type="ECO:0000313" key="2">
    <source>
        <dbReference type="EMBL" id="OXA37685.1"/>
    </source>
</evidence>
<proteinExistence type="predicted"/>
<organism evidence="2 3">
    <name type="scientific">Folsomia candida</name>
    <name type="common">Springtail</name>
    <dbReference type="NCBI Taxonomy" id="158441"/>
    <lineage>
        <taxon>Eukaryota</taxon>
        <taxon>Metazoa</taxon>
        <taxon>Ecdysozoa</taxon>
        <taxon>Arthropoda</taxon>
        <taxon>Hexapoda</taxon>
        <taxon>Collembola</taxon>
        <taxon>Entomobryomorpha</taxon>
        <taxon>Isotomoidea</taxon>
        <taxon>Isotomidae</taxon>
        <taxon>Proisotominae</taxon>
        <taxon>Folsomia</taxon>
    </lineage>
</organism>
<feature type="transmembrane region" description="Helical" evidence="1">
    <location>
        <begin position="56"/>
        <end position="77"/>
    </location>
</feature>
<reference evidence="2 3" key="1">
    <citation type="submission" date="2015-12" db="EMBL/GenBank/DDBJ databases">
        <title>The genome of Folsomia candida.</title>
        <authorList>
            <person name="Faddeeva A."/>
            <person name="Derks M.F."/>
            <person name="Anvar Y."/>
            <person name="Smit S."/>
            <person name="Van Straalen N."/>
            <person name="Roelofs D."/>
        </authorList>
    </citation>
    <scope>NUCLEOTIDE SEQUENCE [LARGE SCALE GENOMIC DNA]</scope>
    <source>
        <strain evidence="2 3">VU population</strain>
        <tissue evidence="2">Whole body</tissue>
    </source>
</reference>
<comment type="caution">
    <text evidence="2">The sequence shown here is derived from an EMBL/GenBank/DDBJ whole genome shotgun (WGS) entry which is preliminary data.</text>
</comment>
<feature type="transmembrane region" description="Helical" evidence="1">
    <location>
        <begin position="89"/>
        <end position="111"/>
    </location>
</feature>
<sequence length="164" mass="19169">MQIPLGLGTPLGAARLVQLLYIEHYPFPYRLSYQFQYKKRILHVEWVPLKRSYYKFIPLVILLGTIVLCTMSLYYLAGKEVDLLQDIRFWAWVGSIIVCIVSIVGNLIVLLDTDEIGVKLWERMVDFDWHIRKVPKSAVLLPLGRRPLMVRRMRITTLQQIGVK</sequence>
<dbReference type="AlphaFoldDB" id="A0A226CWG6"/>
<keyword evidence="1" id="KW-0472">Membrane</keyword>
<evidence type="ECO:0000313" key="3">
    <source>
        <dbReference type="Proteomes" id="UP000198287"/>
    </source>
</evidence>
<keyword evidence="1" id="KW-0812">Transmembrane</keyword>
<name>A0A226CWG6_FOLCA</name>
<accession>A0A226CWG6</accession>
<protein>
    <submittedName>
        <fullName evidence="2">Uncharacterized protein</fullName>
    </submittedName>
</protein>
<gene>
    <name evidence="2" type="ORF">Fcan01_27546</name>
</gene>
<dbReference type="EMBL" id="LNIX01000053">
    <property type="protein sequence ID" value="OXA37685.1"/>
    <property type="molecule type" value="Genomic_DNA"/>
</dbReference>